<feature type="domain" description="Phosphotyrosine protein phosphatase I" evidence="7">
    <location>
        <begin position="24"/>
        <end position="166"/>
    </location>
</feature>
<sequence length="167" mass="18690">MIWKGLYKQKLFPIVIDKEQSMFSNILVVCVGNICRSPTAERMLQQLLPNKTIASAGIAVEKSRLIGRSADETATLIASEKGLSLEDHKAQQLTAQLCSKQDLILVMEQGHIDALTEIVPEARGKTMLFGHWMNSVDIPDPYRQSREAFDHAFSLIEKSAHAWAKKI</sequence>
<gene>
    <name evidence="8" type="ordered locus">VIBHAR_06666</name>
</gene>
<feature type="active site" description="Nucleophile" evidence="6">
    <location>
        <position position="30"/>
    </location>
</feature>
<evidence type="ECO:0000256" key="6">
    <source>
        <dbReference type="PIRSR" id="PIRSR617867-1"/>
    </source>
</evidence>
<dbReference type="PRINTS" id="PR00719">
    <property type="entry name" value="LMWPTPASE"/>
</dbReference>
<evidence type="ECO:0000256" key="4">
    <source>
        <dbReference type="ARBA" id="ARBA00022912"/>
    </source>
</evidence>
<comment type="similarity">
    <text evidence="1">Belongs to the low molecular weight phosphotyrosine protein phosphatase family.</text>
</comment>
<evidence type="ECO:0000256" key="3">
    <source>
        <dbReference type="ARBA" id="ARBA00022801"/>
    </source>
</evidence>
<evidence type="ECO:0000313" key="8">
    <source>
        <dbReference type="EMBL" id="ABU74553.1"/>
    </source>
</evidence>
<dbReference type="Gene3D" id="3.40.50.2300">
    <property type="match status" value="1"/>
</dbReference>
<dbReference type="Proteomes" id="UP000008152">
    <property type="component" value="Chromosome II"/>
</dbReference>
<reference evidence="8 9" key="1">
    <citation type="submission" date="2007-08" db="EMBL/GenBank/DDBJ databases">
        <authorList>
            <consortium name="The Vibrio harveyi Genome Sequencing Project"/>
            <person name="Bassler B."/>
            <person name="Clifton S.W."/>
            <person name="Fulton L."/>
            <person name="Delehaunty K."/>
            <person name="Fronick C."/>
            <person name="Harrison M."/>
            <person name="Markivic C."/>
            <person name="Fulton R."/>
            <person name="Tin-Wollam A.-M."/>
            <person name="Shah N."/>
            <person name="Pepin K."/>
            <person name="Nash W."/>
            <person name="Thiruvilangam P."/>
            <person name="Bhonagiri V."/>
            <person name="Waters C."/>
            <person name="Tu K.C."/>
            <person name="Irgon J."/>
            <person name="Wilson R.K."/>
        </authorList>
    </citation>
    <scope>NUCLEOTIDE SEQUENCE [LARGE SCALE GENOMIC DNA]</scope>
    <source>
        <strain evidence="9">ATCC BAA-1116 / BB120</strain>
    </source>
</reference>
<dbReference type="EC" id="3.1.3.48" evidence="2"/>
<dbReference type="PANTHER" id="PTHR11717:SF31">
    <property type="entry name" value="LOW MOLECULAR WEIGHT PROTEIN-TYROSINE-PHOSPHATASE ETP-RELATED"/>
    <property type="match status" value="1"/>
</dbReference>
<dbReference type="EMBL" id="CP000790">
    <property type="protein sequence ID" value="ABU74553.1"/>
    <property type="molecule type" value="Genomic_DNA"/>
</dbReference>
<dbReference type="AlphaFoldDB" id="A7N711"/>
<dbReference type="PATRIC" id="fig|338187.36.peg.5513"/>
<evidence type="ECO:0000259" key="7">
    <source>
        <dbReference type="SMART" id="SM00226"/>
    </source>
</evidence>
<dbReference type="CDD" id="cd16343">
    <property type="entry name" value="LMWPTP"/>
    <property type="match status" value="1"/>
</dbReference>
<dbReference type="GO" id="GO:0004725">
    <property type="term" value="F:protein tyrosine phosphatase activity"/>
    <property type="evidence" value="ECO:0007669"/>
    <property type="project" value="UniProtKB-EC"/>
</dbReference>
<evidence type="ECO:0000313" key="9">
    <source>
        <dbReference type="Proteomes" id="UP000008152"/>
    </source>
</evidence>
<dbReference type="InterPro" id="IPR023485">
    <property type="entry name" value="Ptyr_pPase"/>
</dbReference>
<accession>A7N711</accession>
<dbReference type="FunFam" id="3.40.50.2300:FF:000041">
    <property type="entry name" value="Low molecular weight protein-tyrosine-phosphatase"/>
    <property type="match status" value="1"/>
</dbReference>
<dbReference type="KEGG" id="vha:VIBHAR_06666"/>
<dbReference type="SUPFAM" id="SSF52788">
    <property type="entry name" value="Phosphotyrosine protein phosphatases I"/>
    <property type="match status" value="1"/>
</dbReference>
<organism evidence="8 9">
    <name type="scientific">Vibrio campbellii (strain ATCC BAA-1116)</name>
    <dbReference type="NCBI Taxonomy" id="2902295"/>
    <lineage>
        <taxon>Bacteria</taxon>
        <taxon>Pseudomonadati</taxon>
        <taxon>Pseudomonadota</taxon>
        <taxon>Gammaproteobacteria</taxon>
        <taxon>Vibrionales</taxon>
        <taxon>Vibrionaceae</taxon>
        <taxon>Vibrio</taxon>
    </lineage>
</organism>
<protein>
    <recommendedName>
        <fullName evidence="2">protein-tyrosine-phosphatase</fullName>
        <ecNumber evidence="2">3.1.3.48</ecNumber>
    </recommendedName>
</protein>
<name>A7N711_VIBC1</name>
<keyword evidence="3" id="KW-0378">Hydrolase</keyword>
<evidence type="ECO:0000256" key="1">
    <source>
        <dbReference type="ARBA" id="ARBA00011063"/>
    </source>
</evidence>
<comment type="catalytic activity">
    <reaction evidence="5">
        <text>O-phospho-L-tyrosyl-[protein] + H2O = L-tyrosyl-[protein] + phosphate</text>
        <dbReference type="Rhea" id="RHEA:10684"/>
        <dbReference type="Rhea" id="RHEA-COMP:10136"/>
        <dbReference type="Rhea" id="RHEA-COMP:20101"/>
        <dbReference type="ChEBI" id="CHEBI:15377"/>
        <dbReference type="ChEBI" id="CHEBI:43474"/>
        <dbReference type="ChEBI" id="CHEBI:46858"/>
        <dbReference type="ChEBI" id="CHEBI:61978"/>
        <dbReference type="EC" id="3.1.3.48"/>
    </reaction>
</comment>
<feature type="active site" description="Proton donor" evidence="6">
    <location>
        <position position="140"/>
    </location>
</feature>
<dbReference type="PANTHER" id="PTHR11717">
    <property type="entry name" value="LOW MOLECULAR WEIGHT PROTEIN TYROSINE PHOSPHATASE"/>
    <property type="match status" value="1"/>
</dbReference>
<dbReference type="SMART" id="SM00226">
    <property type="entry name" value="LMWPc"/>
    <property type="match status" value="1"/>
</dbReference>
<evidence type="ECO:0000256" key="2">
    <source>
        <dbReference type="ARBA" id="ARBA00013064"/>
    </source>
</evidence>
<dbReference type="InterPro" id="IPR050438">
    <property type="entry name" value="LMW_PTPase"/>
</dbReference>
<dbReference type="Pfam" id="PF01451">
    <property type="entry name" value="LMWPc"/>
    <property type="match status" value="1"/>
</dbReference>
<feature type="active site" evidence="6">
    <location>
        <position position="36"/>
    </location>
</feature>
<evidence type="ECO:0000256" key="5">
    <source>
        <dbReference type="ARBA" id="ARBA00051722"/>
    </source>
</evidence>
<dbReference type="InterPro" id="IPR017867">
    <property type="entry name" value="Tyr_phospatase_low_mol_wt"/>
</dbReference>
<proteinExistence type="inferred from homology"/>
<dbReference type="InterPro" id="IPR036196">
    <property type="entry name" value="Ptyr_pPase_sf"/>
</dbReference>
<keyword evidence="4" id="KW-0904">Protein phosphatase</keyword>